<dbReference type="InterPro" id="IPR001492">
    <property type="entry name" value="Flagellin"/>
</dbReference>
<evidence type="ECO:0000256" key="2">
    <source>
        <dbReference type="ARBA" id="ARBA00020110"/>
    </source>
</evidence>
<dbReference type="Gene3D" id="1.20.1330.10">
    <property type="entry name" value="f41 fragment of flagellin, N-terminal domain"/>
    <property type="match status" value="1"/>
</dbReference>
<dbReference type="InterPro" id="IPR046358">
    <property type="entry name" value="Flagellin_C"/>
</dbReference>
<feature type="domain" description="Flagellin N-terminal" evidence="5">
    <location>
        <begin position="5"/>
        <end position="138"/>
    </location>
</feature>
<feature type="domain" description="Flagellin C-terminal" evidence="6">
    <location>
        <begin position="208"/>
        <end position="293"/>
    </location>
</feature>
<dbReference type="SUPFAM" id="SSF64518">
    <property type="entry name" value="Phase 1 flagellin"/>
    <property type="match status" value="1"/>
</dbReference>
<proteinExistence type="inferred from homology"/>
<keyword evidence="7" id="KW-0282">Flagellum</keyword>
<dbReference type="GO" id="GO:0005198">
    <property type="term" value="F:structural molecule activity"/>
    <property type="evidence" value="ECO:0007669"/>
    <property type="project" value="UniProtKB-UniRule"/>
</dbReference>
<keyword evidence="7" id="KW-0966">Cell projection</keyword>
<comment type="function">
    <text evidence="4">Flagellin is the subunit protein which polymerizes to form the filaments of bacterial flagella.</text>
</comment>
<dbReference type="PANTHER" id="PTHR42792">
    <property type="entry name" value="FLAGELLIN"/>
    <property type="match status" value="1"/>
</dbReference>
<keyword evidence="8" id="KW-1185">Reference proteome</keyword>
<accession>A0A6I6F3W7</accession>
<protein>
    <recommendedName>
        <fullName evidence="2 4">Flagellin</fullName>
    </recommendedName>
</protein>
<keyword evidence="4" id="KW-0964">Secreted</keyword>
<keyword evidence="3 4" id="KW-0975">Bacterial flagellum</keyword>
<dbReference type="Pfam" id="PF00669">
    <property type="entry name" value="Flagellin_N"/>
    <property type="match status" value="1"/>
</dbReference>
<reference evidence="7 8" key="1">
    <citation type="submission" date="2019-12" db="EMBL/GenBank/DDBJ databases">
        <title>Genome sequenceing of Clostridium bovifaecis.</title>
        <authorList>
            <person name="Yao Y."/>
        </authorList>
    </citation>
    <scope>NUCLEOTIDE SEQUENCE [LARGE SCALE GENOMIC DNA]</scope>
    <source>
        <strain evidence="7 8">BXX</strain>
    </source>
</reference>
<dbReference type="PRINTS" id="PR00207">
    <property type="entry name" value="FLAGELLIN"/>
</dbReference>
<keyword evidence="7" id="KW-0969">Cilium</keyword>
<evidence type="ECO:0000256" key="4">
    <source>
        <dbReference type="RuleBase" id="RU362073"/>
    </source>
</evidence>
<dbReference type="Pfam" id="PF00700">
    <property type="entry name" value="Flagellin_C"/>
    <property type="match status" value="1"/>
</dbReference>
<sequence>MRLMHNLESLNIYREHTKVISRQSEASNRISSGYKINSAKENPNAIANSEKMRIQIRGLQMAQRNTQDGVSMLQTADGALDNVTSMLQRIRELTVQSGGATTKADRETIQQEISQMIKGIDDIIKNTEFNGVSLLNAEKNLSGVYNNDSPSKTLKMSVGANVGETVDIPLFNLNSNNIGVTNPNGDIINGETLSNVDITDSAKLGGALKIIDAALNAVILARSKYGALENRFESTYNKIGEIHDTIVGAESNIRDADIAEEMMNYTRDNLLIDAGHAMMVQTNKMPQEILRILENVRSR</sequence>
<dbReference type="PANTHER" id="PTHR42792:SF2">
    <property type="entry name" value="FLAGELLIN"/>
    <property type="match status" value="1"/>
</dbReference>
<evidence type="ECO:0000259" key="6">
    <source>
        <dbReference type="Pfam" id="PF00700"/>
    </source>
</evidence>
<evidence type="ECO:0000313" key="8">
    <source>
        <dbReference type="Proteomes" id="UP000422764"/>
    </source>
</evidence>
<comment type="subcellular location">
    <subcellularLocation>
        <location evidence="4">Secreted</location>
    </subcellularLocation>
    <subcellularLocation>
        <location evidence="4">Bacterial flagellum</location>
    </subcellularLocation>
</comment>
<evidence type="ECO:0000259" key="5">
    <source>
        <dbReference type="Pfam" id="PF00669"/>
    </source>
</evidence>
<organism evidence="7 8">
    <name type="scientific">Clostridium bovifaecis</name>
    <dbReference type="NCBI Taxonomy" id="2184719"/>
    <lineage>
        <taxon>Bacteria</taxon>
        <taxon>Bacillati</taxon>
        <taxon>Bacillota</taxon>
        <taxon>Clostridia</taxon>
        <taxon>Eubacteriales</taxon>
        <taxon>Clostridiaceae</taxon>
        <taxon>Clostridium</taxon>
    </lineage>
</organism>
<dbReference type="AlphaFoldDB" id="A0A6I6F3W7"/>
<comment type="similarity">
    <text evidence="1 4">Belongs to the bacterial flagellin family.</text>
</comment>
<dbReference type="GO" id="GO:0009288">
    <property type="term" value="C:bacterial-type flagellum"/>
    <property type="evidence" value="ECO:0007669"/>
    <property type="project" value="UniProtKB-SubCell"/>
</dbReference>
<gene>
    <name evidence="7" type="ORF">GOM49_08225</name>
</gene>
<dbReference type="EMBL" id="CP046522">
    <property type="protein sequence ID" value="QGU95078.1"/>
    <property type="molecule type" value="Genomic_DNA"/>
</dbReference>
<evidence type="ECO:0000256" key="3">
    <source>
        <dbReference type="ARBA" id="ARBA00023143"/>
    </source>
</evidence>
<dbReference type="GO" id="GO:0005576">
    <property type="term" value="C:extracellular region"/>
    <property type="evidence" value="ECO:0007669"/>
    <property type="project" value="UniProtKB-SubCell"/>
</dbReference>
<evidence type="ECO:0000313" key="7">
    <source>
        <dbReference type="EMBL" id="QGU95078.1"/>
    </source>
</evidence>
<name>A0A6I6F3W7_9CLOT</name>
<dbReference type="Proteomes" id="UP000422764">
    <property type="component" value="Chromosome"/>
</dbReference>
<dbReference type="InterPro" id="IPR001029">
    <property type="entry name" value="Flagellin_N"/>
</dbReference>
<evidence type="ECO:0000256" key="1">
    <source>
        <dbReference type="ARBA" id="ARBA00005709"/>
    </source>
</evidence>